<evidence type="ECO:0000256" key="1">
    <source>
        <dbReference type="SAM" id="MobiDB-lite"/>
    </source>
</evidence>
<feature type="region of interest" description="Disordered" evidence="1">
    <location>
        <begin position="95"/>
        <end position="115"/>
    </location>
</feature>
<evidence type="ECO:0000256" key="2">
    <source>
        <dbReference type="SAM" id="Phobius"/>
    </source>
</evidence>
<keyword evidence="2" id="KW-1133">Transmembrane helix</keyword>
<protein>
    <submittedName>
        <fullName evidence="3">Uncharacterized protein</fullName>
    </submittedName>
</protein>
<sequence length="447" mass="53323">MATRAKTELCTAIYGKNEAAYLTSGQFAPVGAESNICPFFLAPFSHCEDKNRKKLCNYLLYELLRAKYHLLLSLQLGKLHKKKIVRYGRETKKKWKKGSSEQGLGKNNQENTPFMQIPPINENEKYCTNFGKVKKKRQKKKKKKQLIFKKLRKQIVHIDEYYKTFYNKKKKNDHSINEQCNDFILTRHYNQKLLWKLFKYEKRNFFFYKNWSFIIKKGKCILGKTSGKIKNGVLYNCNKRNKKERQSYHFVSSFNKEEYYFDLCPLPNELGEYLYKDFYTSFPQYNFGEDKEQDKSKRLTPFTNSNDLSYMLSRKKEIKTKVYAKNRKSVYLSSKKLNKNYLYFLENLHLLLNKAKIYNGGDTQKVCEANANLLKTCLILKGSQTYECSGHHVCSYCGRENDKLCRAFSMIRYLRKSMYIIKMDIMYIFIFFTTYIRDIFAKWKSTH</sequence>
<name>A0A1A8VW18_PLAOA</name>
<accession>A0A1A8VW18</accession>
<gene>
    <name evidence="3" type="ORF">POVCU2_0018480</name>
</gene>
<dbReference type="AlphaFoldDB" id="A0A1A8VW18"/>
<dbReference type="Proteomes" id="UP000078560">
    <property type="component" value="Unassembled WGS sequence"/>
</dbReference>
<dbReference type="EMBL" id="FLQU01000241">
    <property type="protein sequence ID" value="SBS83026.1"/>
    <property type="molecule type" value="Genomic_DNA"/>
</dbReference>
<proteinExistence type="predicted"/>
<feature type="transmembrane region" description="Helical" evidence="2">
    <location>
        <begin position="419"/>
        <end position="436"/>
    </location>
</feature>
<keyword evidence="2" id="KW-0472">Membrane</keyword>
<keyword evidence="2" id="KW-0812">Transmembrane</keyword>
<feature type="compositionally biased region" description="Polar residues" evidence="1">
    <location>
        <begin position="100"/>
        <end position="114"/>
    </location>
</feature>
<reference evidence="4" key="1">
    <citation type="submission" date="2016-05" db="EMBL/GenBank/DDBJ databases">
        <authorList>
            <person name="Naeem Raeece"/>
        </authorList>
    </citation>
    <scope>NUCLEOTIDE SEQUENCE [LARGE SCALE GENOMIC DNA]</scope>
</reference>
<evidence type="ECO:0000313" key="3">
    <source>
        <dbReference type="EMBL" id="SBS83026.1"/>
    </source>
</evidence>
<evidence type="ECO:0000313" key="4">
    <source>
        <dbReference type="Proteomes" id="UP000078560"/>
    </source>
</evidence>
<organism evidence="3 4">
    <name type="scientific">Plasmodium ovale curtisi</name>
    <dbReference type="NCBI Taxonomy" id="864141"/>
    <lineage>
        <taxon>Eukaryota</taxon>
        <taxon>Sar</taxon>
        <taxon>Alveolata</taxon>
        <taxon>Apicomplexa</taxon>
        <taxon>Aconoidasida</taxon>
        <taxon>Haemosporida</taxon>
        <taxon>Plasmodiidae</taxon>
        <taxon>Plasmodium</taxon>
        <taxon>Plasmodium (Plasmodium)</taxon>
    </lineage>
</organism>